<evidence type="ECO:0000256" key="3">
    <source>
        <dbReference type="SAM" id="Phobius"/>
    </source>
</evidence>
<accession>A0A1K2HJ02</accession>
<gene>
    <name evidence="4" type="ORF">SAMN02746068_02112</name>
</gene>
<dbReference type="Gene3D" id="2.40.30.170">
    <property type="match status" value="1"/>
</dbReference>
<feature type="transmembrane region" description="Helical" evidence="3">
    <location>
        <begin position="12"/>
        <end position="34"/>
    </location>
</feature>
<reference evidence="4 5" key="1">
    <citation type="submission" date="2016-11" db="EMBL/GenBank/DDBJ databases">
        <authorList>
            <person name="Jaros S."/>
            <person name="Januszkiewicz K."/>
            <person name="Wedrychowicz H."/>
        </authorList>
    </citation>
    <scope>NUCLEOTIDE SEQUENCE [LARGE SCALE GENOMIC DNA]</scope>
    <source>
        <strain evidence="4 5">DSM 22330</strain>
    </source>
</reference>
<sequence>MKKKLQKKPFIFISISIIVLGIIVTTIFSIVLMFKNPSSKNKGYSFYTIQKEPDYLFKGTVTANTTTDYTKNTALGELSKIDVIDGQKVNIGDILLTYTSSSDDLSSQEFEVKNSKNNLSNAKSDLLEITNKDVALRSKLSKVKDNVEKQEITNQIENNNDAWKTAQRAVTAAELVLDQAQNSLNNKIEHQTVSVTSKTAGTVVMGTDSETSPLLSIVSQDTFVQGEVSEYDYDILKINDSVNIETVDLKRKVTGKISYISPVPEKTNDTSSFSIYKFKVNLDDSLQNGYTVQIHLPNTNLYIPKSAVKSGSVYVKDGNTIKKVKVQTKDSDGRLQILSGVKVGDKLIKEATNYVNRS</sequence>
<evidence type="ECO:0000313" key="5">
    <source>
        <dbReference type="Proteomes" id="UP000185655"/>
    </source>
</evidence>
<protein>
    <submittedName>
        <fullName evidence="4">Multidrug resistance efflux pump</fullName>
    </submittedName>
</protein>
<evidence type="ECO:0000256" key="2">
    <source>
        <dbReference type="ARBA" id="ARBA00023054"/>
    </source>
</evidence>
<keyword evidence="3" id="KW-0812">Transmembrane</keyword>
<name>A0A1K2HJ02_9LACT</name>
<evidence type="ECO:0000256" key="1">
    <source>
        <dbReference type="ARBA" id="ARBA00004196"/>
    </source>
</evidence>
<keyword evidence="2" id="KW-0175">Coiled coil</keyword>
<keyword evidence="3" id="KW-0472">Membrane</keyword>
<dbReference type="AlphaFoldDB" id="A0A1K2HJ02"/>
<dbReference type="Proteomes" id="UP000185655">
    <property type="component" value="Unassembled WGS sequence"/>
</dbReference>
<dbReference type="OrthoDB" id="85226at2"/>
<dbReference type="GO" id="GO:0030313">
    <property type="term" value="C:cell envelope"/>
    <property type="evidence" value="ECO:0007669"/>
    <property type="project" value="UniProtKB-SubCell"/>
</dbReference>
<dbReference type="STRING" id="1122154.SAMN02746068_02112"/>
<dbReference type="EMBL" id="FPKS01000022">
    <property type="protein sequence ID" value="SFZ76820.1"/>
    <property type="molecule type" value="Genomic_DNA"/>
</dbReference>
<dbReference type="InterPro" id="IPR050465">
    <property type="entry name" value="UPF0194_transport"/>
</dbReference>
<dbReference type="PANTHER" id="PTHR32347">
    <property type="entry name" value="EFFLUX SYSTEM COMPONENT YKNX-RELATED"/>
    <property type="match status" value="1"/>
</dbReference>
<organism evidence="4 5">
    <name type="scientific">Pseudolactococcus chungangensis CAU 28 = DSM 22330</name>
    <dbReference type="NCBI Taxonomy" id="1122154"/>
    <lineage>
        <taxon>Bacteria</taxon>
        <taxon>Bacillati</taxon>
        <taxon>Bacillota</taxon>
        <taxon>Bacilli</taxon>
        <taxon>Lactobacillales</taxon>
        <taxon>Streptococcaceae</taxon>
        <taxon>Pseudolactococcus</taxon>
    </lineage>
</organism>
<evidence type="ECO:0000313" key="4">
    <source>
        <dbReference type="EMBL" id="SFZ76820.1"/>
    </source>
</evidence>
<proteinExistence type="predicted"/>
<dbReference type="RefSeq" id="WP_031366968.1">
    <property type="nucleotide sequence ID" value="NZ_FPKS01000022.1"/>
</dbReference>
<comment type="subcellular location">
    <subcellularLocation>
        <location evidence="1">Cell envelope</location>
    </subcellularLocation>
</comment>
<dbReference type="Gene3D" id="2.40.420.20">
    <property type="match status" value="1"/>
</dbReference>
<dbReference type="PANTHER" id="PTHR32347:SF14">
    <property type="entry name" value="EFFLUX SYSTEM COMPONENT YKNX-RELATED"/>
    <property type="match status" value="1"/>
</dbReference>
<keyword evidence="3" id="KW-1133">Transmembrane helix</keyword>